<keyword evidence="1" id="KW-0378">Hydrolase</keyword>
<dbReference type="Proteomes" id="UP000094764">
    <property type="component" value="Unassembled WGS sequence"/>
</dbReference>
<feature type="domain" description="Peptidase S1" evidence="3">
    <location>
        <begin position="46"/>
        <end position="246"/>
    </location>
</feature>
<organism evidence="4 5">
    <name type="scientific">Enterococcus quebecensis</name>
    <dbReference type="NCBI Taxonomy" id="903983"/>
    <lineage>
        <taxon>Bacteria</taxon>
        <taxon>Bacillati</taxon>
        <taxon>Bacillota</taxon>
        <taxon>Bacilli</taxon>
        <taxon>Lactobacillales</taxon>
        <taxon>Enterococcaceae</taxon>
        <taxon>Enterococcus</taxon>
    </lineage>
</organism>
<name>A0A1E5GUB9_9ENTE</name>
<dbReference type="SUPFAM" id="SSF50494">
    <property type="entry name" value="Trypsin-like serine proteases"/>
    <property type="match status" value="1"/>
</dbReference>
<dbReference type="InterPro" id="IPR001254">
    <property type="entry name" value="Trypsin_dom"/>
</dbReference>
<keyword evidence="1" id="KW-0645">Protease</keyword>
<keyword evidence="1" id="KW-0720">Serine protease</keyword>
<gene>
    <name evidence="4" type="ORF">BCR23_05105</name>
</gene>
<dbReference type="InterPro" id="IPR043504">
    <property type="entry name" value="Peptidase_S1_PA_chymotrypsin"/>
</dbReference>
<reference evidence="5" key="1">
    <citation type="submission" date="2016-09" db="EMBL/GenBank/DDBJ databases">
        <authorList>
            <person name="Gulvik C.A."/>
        </authorList>
    </citation>
    <scope>NUCLEOTIDE SEQUENCE [LARGE SCALE GENOMIC DNA]</scope>
    <source>
        <strain evidence="5">LMG 26306</strain>
    </source>
</reference>
<keyword evidence="2" id="KW-0732">Signal</keyword>
<dbReference type="Pfam" id="PF00089">
    <property type="entry name" value="Trypsin"/>
    <property type="match status" value="1"/>
</dbReference>
<protein>
    <recommendedName>
        <fullName evidence="3">Peptidase S1 domain-containing protein</fullName>
    </recommendedName>
</protein>
<feature type="signal peptide" evidence="2">
    <location>
        <begin position="1"/>
        <end position="27"/>
    </location>
</feature>
<sequence length="271" mass="30382">MKTIRNLSISTFLILLITLLFPSHSNAQLNGNPSDHRQKMIYRNQSIVRITNTNNDRIWGTGAAVGPNKILTAAHVAQNLQNNSKGRMVVYPGEHNGNRPAAVEVLRVDIHPKYNPSAADKRLNDVAVLTVNYRFPEYFQAYPITKADLAPWPVVDKFSWIGYPSDLFTATDRSFYQWSTESFDMINNSIVYIPQDNGMIDMVSVPIPDNVFRFNEVSTQGQSGSPLINIPSVERGHRVFGVLQGGPSDDVTDFTLLVPENFDFVLNALRT</sequence>
<evidence type="ECO:0000313" key="4">
    <source>
        <dbReference type="EMBL" id="OEG16268.1"/>
    </source>
</evidence>
<dbReference type="OrthoDB" id="1496095at2"/>
<accession>A0A1E5GUB9</accession>
<proteinExistence type="predicted"/>
<comment type="caution">
    <text evidence="4">The sequence shown here is derived from an EMBL/GenBank/DDBJ whole genome shotgun (WGS) entry which is preliminary data.</text>
</comment>
<evidence type="ECO:0000256" key="2">
    <source>
        <dbReference type="SAM" id="SignalP"/>
    </source>
</evidence>
<dbReference type="AlphaFoldDB" id="A0A1E5GUB9"/>
<dbReference type="Gene3D" id="2.40.10.10">
    <property type="entry name" value="Trypsin-like serine proteases"/>
    <property type="match status" value="2"/>
</dbReference>
<evidence type="ECO:0000256" key="1">
    <source>
        <dbReference type="ARBA" id="ARBA00022825"/>
    </source>
</evidence>
<dbReference type="EMBL" id="MIKB01000013">
    <property type="protein sequence ID" value="OEG16268.1"/>
    <property type="molecule type" value="Genomic_DNA"/>
</dbReference>
<dbReference type="GO" id="GO:0004252">
    <property type="term" value="F:serine-type endopeptidase activity"/>
    <property type="evidence" value="ECO:0007669"/>
    <property type="project" value="InterPro"/>
</dbReference>
<evidence type="ECO:0000259" key="3">
    <source>
        <dbReference type="Pfam" id="PF00089"/>
    </source>
</evidence>
<evidence type="ECO:0000313" key="5">
    <source>
        <dbReference type="Proteomes" id="UP000094764"/>
    </source>
</evidence>
<dbReference type="InterPro" id="IPR009003">
    <property type="entry name" value="Peptidase_S1_PA"/>
</dbReference>
<feature type="chain" id="PRO_5009177797" description="Peptidase S1 domain-containing protein" evidence="2">
    <location>
        <begin position="28"/>
        <end position="271"/>
    </location>
</feature>
<dbReference type="RefSeq" id="WP_069634722.1">
    <property type="nucleotide sequence ID" value="NZ_JXKZ01000007.1"/>
</dbReference>
<dbReference type="GO" id="GO:0006508">
    <property type="term" value="P:proteolysis"/>
    <property type="evidence" value="ECO:0007669"/>
    <property type="project" value="InterPro"/>
</dbReference>
<keyword evidence="5" id="KW-1185">Reference proteome</keyword>